<dbReference type="PANTHER" id="PTHR33602">
    <property type="entry name" value="REGULATORY PROTEIN RECX FAMILY PROTEIN"/>
    <property type="match status" value="1"/>
</dbReference>
<comment type="caution">
    <text evidence="10">The sequence shown here is derived from an EMBL/GenBank/DDBJ whole genome shotgun (WGS) entry which is preliminary data.</text>
</comment>
<feature type="domain" description="RecX first three-helical" evidence="9">
    <location>
        <begin position="62"/>
        <end position="101"/>
    </location>
</feature>
<dbReference type="RefSeq" id="WP_203365372.1">
    <property type="nucleotide sequence ID" value="NZ_WSFT01000016.1"/>
</dbReference>
<dbReference type="GO" id="GO:0005737">
    <property type="term" value="C:cytoplasm"/>
    <property type="evidence" value="ECO:0007669"/>
    <property type="project" value="UniProtKB-SubCell"/>
</dbReference>
<feature type="domain" description="RecX second three-helical" evidence="7">
    <location>
        <begin position="108"/>
        <end position="146"/>
    </location>
</feature>
<evidence type="ECO:0000313" key="10">
    <source>
        <dbReference type="EMBL" id="MBS4537444.1"/>
    </source>
</evidence>
<sequence length="214" mass="25468">MAKITEIRDAQKDINRVHIYVDGEYFKSTLREISFNLNLYPGKEINRETLEEIILKEDIIKCKNKAIQIINGASQSESNLKRKLKNYGFEKNIIDRVLDSLREYDLVNDEQLAESIIKDKRKIKRFGKNRIYYDLLKKGIDKKLAQKEINRLEDKDVELKNAIVLAEKKIRKIKEDDDRKTYQKLARHLSYKGFEYDIVKKAISKVMNREYDDY</sequence>
<dbReference type="InterPro" id="IPR036388">
    <property type="entry name" value="WH-like_DNA-bd_sf"/>
</dbReference>
<evidence type="ECO:0000259" key="8">
    <source>
        <dbReference type="Pfam" id="PF21981"/>
    </source>
</evidence>
<evidence type="ECO:0000256" key="1">
    <source>
        <dbReference type="ARBA" id="ARBA00004496"/>
    </source>
</evidence>
<dbReference type="Pfam" id="PF02631">
    <property type="entry name" value="RecX_HTH2"/>
    <property type="match status" value="1"/>
</dbReference>
<dbReference type="HAMAP" id="MF_01114">
    <property type="entry name" value="RecX"/>
    <property type="match status" value="1"/>
</dbReference>
<dbReference type="InterPro" id="IPR003783">
    <property type="entry name" value="Regulatory_RecX"/>
</dbReference>
<keyword evidence="6" id="KW-0175">Coiled coil</keyword>
<dbReference type="Pfam" id="PF21981">
    <property type="entry name" value="RecX_HTH3"/>
    <property type="match status" value="1"/>
</dbReference>
<comment type="function">
    <text evidence="5">Modulates RecA activity.</text>
</comment>
<keyword evidence="4 5" id="KW-0963">Cytoplasm</keyword>
<dbReference type="InterPro" id="IPR053925">
    <property type="entry name" value="RecX_HTH_3rd"/>
</dbReference>
<evidence type="ECO:0000259" key="9">
    <source>
        <dbReference type="Pfam" id="PF21982"/>
    </source>
</evidence>
<dbReference type="EMBL" id="WSFT01000016">
    <property type="protein sequence ID" value="MBS4537444.1"/>
    <property type="molecule type" value="Genomic_DNA"/>
</dbReference>
<evidence type="ECO:0000256" key="4">
    <source>
        <dbReference type="ARBA" id="ARBA00022490"/>
    </source>
</evidence>
<evidence type="ECO:0000256" key="5">
    <source>
        <dbReference type="HAMAP-Rule" id="MF_01114"/>
    </source>
</evidence>
<comment type="subcellular location">
    <subcellularLocation>
        <location evidence="1 5">Cytoplasm</location>
    </subcellularLocation>
</comment>
<evidence type="ECO:0000256" key="2">
    <source>
        <dbReference type="ARBA" id="ARBA00009695"/>
    </source>
</evidence>
<dbReference type="InterPro" id="IPR053926">
    <property type="entry name" value="RecX_HTH_1st"/>
</dbReference>
<dbReference type="PANTHER" id="PTHR33602:SF1">
    <property type="entry name" value="REGULATORY PROTEIN RECX FAMILY PROTEIN"/>
    <property type="match status" value="1"/>
</dbReference>
<dbReference type="Pfam" id="PF21982">
    <property type="entry name" value="RecX_HTH1"/>
    <property type="match status" value="1"/>
</dbReference>
<feature type="domain" description="RecX third three-helical" evidence="8">
    <location>
        <begin position="156"/>
        <end position="203"/>
    </location>
</feature>
<organism evidence="10 11">
    <name type="scientific">Anaeromonas frigoriresistens</name>
    <dbReference type="NCBI Taxonomy" id="2683708"/>
    <lineage>
        <taxon>Bacteria</taxon>
        <taxon>Bacillati</taxon>
        <taxon>Bacillota</taxon>
        <taxon>Tissierellia</taxon>
        <taxon>Tissierellales</taxon>
        <taxon>Thermohalobacteraceae</taxon>
        <taxon>Anaeromonas</taxon>
    </lineage>
</organism>
<keyword evidence="11" id="KW-1185">Reference proteome</keyword>
<gene>
    <name evidence="5" type="primary">recX</name>
    <name evidence="10" type="ORF">GOQ27_03160</name>
</gene>
<accession>A0A942Z800</accession>
<evidence type="ECO:0000259" key="7">
    <source>
        <dbReference type="Pfam" id="PF02631"/>
    </source>
</evidence>
<protein>
    <recommendedName>
        <fullName evidence="3 5">Regulatory protein RecX</fullName>
    </recommendedName>
</protein>
<dbReference type="Gene3D" id="1.10.10.10">
    <property type="entry name" value="Winged helix-like DNA-binding domain superfamily/Winged helix DNA-binding domain"/>
    <property type="match status" value="3"/>
</dbReference>
<feature type="coiled-coil region" evidence="6">
    <location>
        <begin position="142"/>
        <end position="169"/>
    </location>
</feature>
<evidence type="ECO:0000313" key="11">
    <source>
        <dbReference type="Proteomes" id="UP000724672"/>
    </source>
</evidence>
<dbReference type="InterPro" id="IPR053924">
    <property type="entry name" value="RecX_HTH_2nd"/>
</dbReference>
<evidence type="ECO:0000256" key="3">
    <source>
        <dbReference type="ARBA" id="ARBA00018111"/>
    </source>
</evidence>
<dbReference type="AlphaFoldDB" id="A0A942Z800"/>
<proteinExistence type="inferred from homology"/>
<reference evidence="10" key="1">
    <citation type="submission" date="2019-12" db="EMBL/GenBank/DDBJ databases">
        <title>Clostridiaceae gen. nov. sp. nov., isolated from sediment in Xinjiang, China.</title>
        <authorList>
            <person name="Zhang R."/>
        </authorList>
    </citation>
    <scope>NUCLEOTIDE SEQUENCE</scope>
    <source>
        <strain evidence="10">D2Q-11</strain>
    </source>
</reference>
<evidence type="ECO:0000256" key="6">
    <source>
        <dbReference type="SAM" id="Coils"/>
    </source>
</evidence>
<dbReference type="Proteomes" id="UP000724672">
    <property type="component" value="Unassembled WGS sequence"/>
</dbReference>
<name>A0A942Z800_9FIRM</name>
<dbReference type="GO" id="GO:0006282">
    <property type="term" value="P:regulation of DNA repair"/>
    <property type="evidence" value="ECO:0007669"/>
    <property type="project" value="UniProtKB-UniRule"/>
</dbReference>
<comment type="similarity">
    <text evidence="2 5">Belongs to the RecX family.</text>
</comment>